<dbReference type="InterPro" id="IPR050883">
    <property type="entry name" value="PNGase"/>
</dbReference>
<dbReference type="GO" id="GO:0030246">
    <property type="term" value="F:carbohydrate binding"/>
    <property type="evidence" value="ECO:0007669"/>
    <property type="project" value="InterPro"/>
</dbReference>
<dbReference type="InterPro" id="IPR008928">
    <property type="entry name" value="6-hairpin_glycosidase_sf"/>
</dbReference>
<proteinExistence type="predicted"/>
<feature type="domain" description="Glycosyl hydrolase family 92 N-terminal" evidence="6">
    <location>
        <begin position="42"/>
        <end position="230"/>
    </location>
</feature>
<dbReference type="InterPro" id="IPR041371">
    <property type="entry name" value="GH92_N"/>
</dbReference>
<dbReference type="GO" id="GO:0006516">
    <property type="term" value="P:glycoprotein catabolic process"/>
    <property type="evidence" value="ECO:0007669"/>
    <property type="project" value="TreeGrafter"/>
</dbReference>
<feature type="chain" id="PRO_5035249924" evidence="4">
    <location>
        <begin position="25"/>
        <end position="768"/>
    </location>
</feature>
<dbReference type="GO" id="GO:0000224">
    <property type="term" value="F:peptide-N4-(N-acetyl-beta-glucosaminyl)asparagine amidase activity"/>
    <property type="evidence" value="ECO:0007669"/>
    <property type="project" value="TreeGrafter"/>
</dbReference>
<organism evidence="7 8">
    <name type="scientific">Aestuariibaculum sediminum</name>
    <dbReference type="NCBI Taxonomy" id="2770637"/>
    <lineage>
        <taxon>Bacteria</taxon>
        <taxon>Pseudomonadati</taxon>
        <taxon>Bacteroidota</taxon>
        <taxon>Flavobacteriia</taxon>
        <taxon>Flavobacteriales</taxon>
        <taxon>Flavobacteriaceae</taxon>
    </lineage>
</organism>
<dbReference type="EMBL" id="JACVXB010000003">
    <property type="protein sequence ID" value="MBD0832203.1"/>
    <property type="molecule type" value="Genomic_DNA"/>
</dbReference>
<dbReference type="Gene3D" id="1.20.1050.60">
    <property type="entry name" value="alpha-1,2-mannosidase"/>
    <property type="match status" value="1"/>
</dbReference>
<dbReference type="SUPFAM" id="SSF48208">
    <property type="entry name" value="Six-hairpin glycosidases"/>
    <property type="match status" value="1"/>
</dbReference>
<dbReference type="Gene3D" id="1.20.1610.10">
    <property type="entry name" value="alpha-1,2-mannosidases domains"/>
    <property type="match status" value="1"/>
</dbReference>
<comment type="subunit">
    <text evidence="2">Monomer.</text>
</comment>
<evidence type="ECO:0000259" key="6">
    <source>
        <dbReference type="Pfam" id="PF17678"/>
    </source>
</evidence>
<dbReference type="AlphaFoldDB" id="A0A8J6Q6Y7"/>
<dbReference type="NCBIfam" id="TIGR01180">
    <property type="entry name" value="aman2_put"/>
    <property type="match status" value="1"/>
</dbReference>
<dbReference type="Gene3D" id="3.30.2080.10">
    <property type="entry name" value="GH92 mannosidase domain"/>
    <property type="match status" value="1"/>
</dbReference>
<comment type="cofactor">
    <cofactor evidence="1">
        <name>Ca(2+)</name>
        <dbReference type="ChEBI" id="CHEBI:29108"/>
    </cofactor>
</comment>
<dbReference type="Gene3D" id="2.70.98.10">
    <property type="match status" value="1"/>
</dbReference>
<gene>
    <name evidence="7" type="ORF">ICJ83_08665</name>
</gene>
<dbReference type="PANTHER" id="PTHR12143">
    <property type="entry name" value="PEPTIDE N-GLYCANASE PNGASE -RELATED"/>
    <property type="match status" value="1"/>
</dbReference>
<evidence type="ECO:0000256" key="4">
    <source>
        <dbReference type="SAM" id="SignalP"/>
    </source>
</evidence>
<feature type="domain" description="Glycosyl hydrolase family 92" evidence="5">
    <location>
        <begin position="262"/>
        <end position="766"/>
    </location>
</feature>
<dbReference type="Pfam" id="PF07971">
    <property type="entry name" value="Glyco_hydro_92"/>
    <property type="match status" value="1"/>
</dbReference>
<dbReference type="GO" id="GO:0005975">
    <property type="term" value="P:carbohydrate metabolic process"/>
    <property type="evidence" value="ECO:0007669"/>
    <property type="project" value="InterPro"/>
</dbReference>
<dbReference type="InterPro" id="IPR012939">
    <property type="entry name" value="Glyco_hydro_92"/>
</dbReference>
<evidence type="ECO:0000256" key="2">
    <source>
        <dbReference type="ARBA" id="ARBA00011245"/>
    </source>
</evidence>
<name>A0A8J6Q6Y7_9FLAO</name>
<dbReference type="Proteomes" id="UP000600588">
    <property type="component" value="Unassembled WGS sequence"/>
</dbReference>
<sequence>MSISNLLRNKILLFTVALLSLAMACKKEQKQKVLSKSLIDKVYPLLDTENSRWFFFSSASRPFGMVNLSPDTQIGGAWGSGYRYTTDTIKGFSHIHAWQMSGVSVMPIGVPKSSPSNLFVDYYSKFSHDKEVVKPGYHQLSLDRYGISVELTSTKRVGFHKYTFKEDQQPAILFNLNTILGPCENIMGQLQQLDKNVLKGQIVMASTHRRPKPLTVYFKVELNRDIDNVEKDKATGNYLVRLETLKDPVLMKLAISYTSYENATKNMSSELTDWDFEKTVKASQQEWNDLLSRILIEGGSEQSQSRFYTDLWHALQGRRIISDVNGAYPDNTKEEFKIGQLPLDEHGIPKFNHYNSDAFWGAQWTINTLWGLVYPEIMHDFTQSLMQYYKDGGLVARGPSGGNYTFVMTGASSTPFIVSAIQKEIVTEFLDTIYNALKKNHMLGGIMGKAGYEHKTSIGGGLNYYIKNGFVPYPIPEGKFGGHQDGASQTLEYAYQDWTLAQLAKKIEKQDDFVYFTERSNNYKNVFDSVVGWMRAKNLKGHWYEDFDPFQYEHGFIESNAAQFTWFVPHDLLGLAELMGGKEKAVQKLVKQFQTAEELKFTSGTSHDSELHPEYSRIPINYGNQPSIQTAFVFNKLGRPDLTQYWSRKVIEKAFSGLSPNTGYNGDEDQGLMGSLNVLMKIGLFQLNGGTEENPEYQIGSPIFDRVTIQLNPKYYQSKPFIIEAENNDADHVFVKHLFFNDRKLSEFKLSHEQITKGGTLRLTMEGN</sequence>
<evidence type="ECO:0000313" key="8">
    <source>
        <dbReference type="Proteomes" id="UP000600588"/>
    </source>
</evidence>
<keyword evidence="4" id="KW-0732">Signal</keyword>
<dbReference type="Pfam" id="PF17678">
    <property type="entry name" value="Glyco_hydro_92N"/>
    <property type="match status" value="1"/>
</dbReference>
<keyword evidence="7" id="KW-0378">Hydrolase</keyword>
<evidence type="ECO:0000256" key="1">
    <source>
        <dbReference type="ARBA" id="ARBA00001913"/>
    </source>
</evidence>
<evidence type="ECO:0000313" key="7">
    <source>
        <dbReference type="EMBL" id="MBD0832203.1"/>
    </source>
</evidence>
<protein>
    <submittedName>
        <fullName evidence="7">Glycoside hydrolase family 92 protein</fullName>
    </submittedName>
</protein>
<feature type="signal peptide" evidence="4">
    <location>
        <begin position="1"/>
        <end position="24"/>
    </location>
</feature>
<evidence type="ECO:0000256" key="3">
    <source>
        <dbReference type="ARBA" id="ARBA00022837"/>
    </source>
</evidence>
<dbReference type="GO" id="GO:0005829">
    <property type="term" value="C:cytosol"/>
    <property type="evidence" value="ECO:0007669"/>
    <property type="project" value="TreeGrafter"/>
</dbReference>
<accession>A0A8J6Q6Y7</accession>
<dbReference type="PANTHER" id="PTHR12143:SF39">
    <property type="entry name" value="SECRETED PROTEIN"/>
    <property type="match status" value="1"/>
</dbReference>
<keyword evidence="3" id="KW-0106">Calcium</keyword>
<comment type="caution">
    <text evidence="7">The sequence shown here is derived from an EMBL/GenBank/DDBJ whole genome shotgun (WGS) entry which is preliminary data.</text>
</comment>
<dbReference type="InterPro" id="IPR005887">
    <property type="entry name" value="GH92_a_mannosidase_put"/>
</dbReference>
<keyword evidence="8" id="KW-1185">Reference proteome</keyword>
<dbReference type="InterPro" id="IPR014718">
    <property type="entry name" value="GH-type_carb-bd"/>
</dbReference>
<reference evidence="7 8" key="1">
    <citation type="submission" date="2020-09" db="EMBL/GenBank/DDBJ databases">
        <title>TT11 complete genome.</title>
        <authorList>
            <person name="Wu Z."/>
        </authorList>
    </citation>
    <scope>NUCLEOTIDE SEQUENCE [LARGE SCALE GENOMIC DNA]</scope>
    <source>
        <strain evidence="7 8">TT11</strain>
    </source>
</reference>
<evidence type="ECO:0000259" key="5">
    <source>
        <dbReference type="Pfam" id="PF07971"/>
    </source>
</evidence>